<evidence type="ECO:0000256" key="1">
    <source>
        <dbReference type="SAM" id="Phobius"/>
    </source>
</evidence>
<name>A0A6J7EH72_9ZZZZ</name>
<reference evidence="2" key="1">
    <citation type="submission" date="2020-05" db="EMBL/GenBank/DDBJ databases">
        <authorList>
            <person name="Chiriac C."/>
            <person name="Salcher M."/>
            <person name="Ghai R."/>
            <person name="Kavagutti S V."/>
        </authorList>
    </citation>
    <scope>NUCLEOTIDE SEQUENCE</scope>
</reference>
<organism evidence="2">
    <name type="scientific">freshwater metagenome</name>
    <dbReference type="NCBI Taxonomy" id="449393"/>
    <lineage>
        <taxon>unclassified sequences</taxon>
        <taxon>metagenomes</taxon>
        <taxon>ecological metagenomes</taxon>
    </lineage>
</organism>
<protein>
    <submittedName>
        <fullName evidence="2">Unannotated protein</fullName>
    </submittedName>
</protein>
<keyword evidence="1" id="KW-0812">Transmembrane</keyword>
<gene>
    <name evidence="2" type="ORF">UFOPK3401_01446</name>
</gene>
<proteinExistence type="predicted"/>
<feature type="transmembrane region" description="Helical" evidence="1">
    <location>
        <begin position="17"/>
        <end position="36"/>
    </location>
</feature>
<keyword evidence="1" id="KW-0472">Membrane</keyword>
<sequence>MDEQGTQLFNAMVRWRALSTTTILIAFASGFSQLVVSNTGGGESLSRGLAGIAVLMILGAVATTFVAYFARRRFLRWYSSNG</sequence>
<dbReference type="EMBL" id="CAFBLM010000101">
    <property type="protein sequence ID" value="CAB4881028.1"/>
    <property type="molecule type" value="Genomic_DNA"/>
</dbReference>
<evidence type="ECO:0000313" key="2">
    <source>
        <dbReference type="EMBL" id="CAB4881028.1"/>
    </source>
</evidence>
<accession>A0A6J7EH72</accession>
<keyword evidence="1" id="KW-1133">Transmembrane helix</keyword>
<feature type="transmembrane region" description="Helical" evidence="1">
    <location>
        <begin position="48"/>
        <end position="70"/>
    </location>
</feature>
<dbReference type="AlphaFoldDB" id="A0A6J7EH72"/>